<accession>A0A5C3LGN6</accession>
<organism evidence="1 2">
    <name type="scientific">Crucibulum laeve</name>
    <dbReference type="NCBI Taxonomy" id="68775"/>
    <lineage>
        <taxon>Eukaryota</taxon>
        <taxon>Fungi</taxon>
        <taxon>Dikarya</taxon>
        <taxon>Basidiomycota</taxon>
        <taxon>Agaricomycotina</taxon>
        <taxon>Agaricomycetes</taxon>
        <taxon>Agaricomycetidae</taxon>
        <taxon>Agaricales</taxon>
        <taxon>Agaricineae</taxon>
        <taxon>Nidulariaceae</taxon>
        <taxon>Crucibulum</taxon>
    </lineage>
</organism>
<proteinExistence type="predicted"/>
<dbReference type="EMBL" id="ML213689">
    <property type="protein sequence ID" value="TFK32037.1"/>
    <property type="molecule type" value="Genomic_DNA"/>
</dbReference>
<protein>
    <submittedName>
        <fullName evidence="1">Uncharacterized protein</fullName>
    </submittedName>
</protein>
<name>A0A5C3LGN6_9AGAR</name>
<evidence type="ECO:0000313" key="1">
    <source>
        <dbReference type="EMBL" id="TFK32037.1"/>
    </source>
</evidence>
<evidence type="ECO:0000313" key="2">
    <source>
        <dbReference type="Proteomes" id="UP000308652"/>
    </source>
</evidence>
<dbReference type="Proteomes" id="UP000308652">
    <property type="component" value="Unassembled WGS sequence"/>
</dbReference>
<reference evidence="1 2" key="1">
    <citation type="journal article" date="2019" name="Nat. Ecol. Evol.">
        <title>Megaphylogeny resolves global patterns of mushroom evolution.</title>
        <authorList>
            <person name="Varga T."/>
            <person name="Krizsan K."/>
            <person name="Foldi C."/>
            <person name="Dima B."/>
            <person name="Sanchez-Garcia M."/>
            <person name="Sanchez-Ramirez S."/>
            <person name="Szollosi G.J."/>
            <person name="Szarkandi J.G."/>
            <person name="Papp V."/>
            <person name="Albert L."/>
            <person name="Andreopoulos W."/>
            <person name="Angelini C."/>
            <person name="Antonin V."/>
            <person name="Barry K.W."/>
            <person name="Bougher N.L."/>
            <person name="Buchanan P."/>
            <person name="Buyck B."/>
            <person name="Bense V."/>
            <person name="Catcheside P."/>
            <person name="Chovatia M."/>
            <person name="Cooper J."/>
            <person name="Damon W."/>
            <person name="Desjardin D."/>
            <person name="Finy P."/>
            <person name="Geml J."/>
            <person name="Haridas S."/>
            <person name="Hughes K."/>
            <person name="Justo A."/>
            <person name="Karasinski D."/>
            <person name="Kautmanova I."/>
            <person name="Kiss B."/>
            <person name="Kocsube S."/>
            <person name="Kotiranta H."/>
            <person name="LaButti K.M."/>
            <person name="Lechner B.E."/>
            <person name="Liimatainen K."/>
            <person name="Lipzen A."/>
            <person name="Lukacs Z."/>
            <person name="Mihaltcheva S."/>
            <person name="Morgado L.N."/>
            <person name="Niskanen T."/>
            <person name="Noordeloos M.E."/>
            <person name="Ohm R.A."/>
            <person name="Ortiz-Santana B."/>
            <person name="Ovrebo C."/>
            <person name="Racz N."/>
            <person name="Riley R."/>
            <person name="Savchenko A."/>
            <person name="Shiryaev A."/>
            <person name="Soop K."/>
            <person name="Spirin V."/>
            <person name="Szebenyi C."/>
            <person name="Tomsovsky M."/>
            <person name="Tulloss R.E."/>
            <person name="Uehling J."/>
            <person name="Grigoriev I.V."/>
            <person name="Vagvolgyi C."/>
            <person name="Papp T."/>
            <person name="Martin F.M."/>
            <person name="Miettinen O."/>
            <person name="Hibbett D.S."/>
            <person name="Nagy L.G."/>
        </authorList>
    </citation>
    <scope>NUCLEOTIDE SEQUENCE [LARGE SCALE GENOMIC DNA]</scope>
    <source>
        <strain evidence="1 2">CBS 166.37</strain>
    </source>
</reference>
<gene>
    <name evidence="1" type="ORF">BDQ12DRAFT_693100</name>
</gene>
<sequence length="254" mass="28768">MYPLLGRNRLKTNPLAVIPITPYQPTTFLVGLPLRTSSQPQQFLFRNQVVDSLLIPSLSLFHLTRSSSLSNRCPLTIQVVTSLSSLNRPFSLSHPIQSLSRFKATVQLESLSILSILLETLVHPVNPRVNVPHPTVQLESLIHPTNQLENLNVRLARLAHQTNQRVNPSQLLSPPVGKRLRQAQGSPMARERLMSLNPLDVLLMLVGVWRRENSIEEDKTINLSLLLILKARVVLAMESIWEEEEEEEKKKEVN</sequence>
<dbReference type="AlphaFoldDB" id="A0A5C3LGN6"/>
<keyword evidence="2" id="KW-1185">Reference proteome</keyword>